<dbReference type="Proteomes" id="UP000826212">
    <property type="component" value="Chromosome"/>
</dbReference>
<sequence length="409" mass="46454">MNKTRIGVIGMGYRGKIHFQNILQRKNVVVVAISDPSMNREEIISWCEDAGHPIPAFYTEREGYEEMLQNELLDGIILSVPWDHFTAILCRTLSFNLMIGVEASSISKLSEIDQIMNSYFANSSKVMILENACYHRDVMSIFNMVQKGLFGELLHMRGGYEHDLRGVKFDKNYQYGTGAEGEASWRTIHSLKRNGDLYPSHGIGPLSYLLDINRGNRFISISSFATKSKGLSHHLKKHLGTDHPNANISWKLGDVITSNITTARGETIILTHATNTCRPYSLDFRVQGTEGIWIQENGNHLHIDSLCEHGEWSPSPLSILREYDAPCWKENESLAATSVRHEMDYFVLDDFIKSTQDEKEPKFDIYDMATWLSISALSEISIEKGGVPIPFPDFTLGKWKSRESFYSQE</sequence>
<evidence type="ECO:0000313" key="2">
    <source>
        <dbReference type="Proteomes" id="UP000826212"/>
    </source>
</evidence>
<reference evidence="1" key="1">
    <citation type="submission" date="2021-08" db="EMBL/GenBank/DDBJ databases">
        <title>Novel anaerobic bacterium isolated from sea squirt in East Sea, Republic of Korea.</title>
        <authorList>
            <person name="Nguyen T.H."/>
            <person name="Li Z."/>
            <person name="Lee Y.-J."/>
            <person name="Ko J."/>
            <person name="Kim S.-G."/>
        </authorList>
    </citation>
    <scope>NUCLEOTIDE SEQUENCE</scope>
    <source>
        <strain evidence="1">KCTC 25031</strain>
    </source>
</reference>
<proteinExistence type="predicted"/>
<accession>A0AC61NPY5</accession>
<name>A0AC61NPY5_9BACT</name>
<organism evidence="1 2">
    <name type="scientific">Halosquirtibacter laminarini</name>
    <dbReference type="NCBI Taxonomy" id="3374600"/>
    <lineage>
        <taxon>Bacteria</taxon>
        <taxon>Pseudomonadati</taxon>
        <taxon>Bacteroidota</taxon>
        <taxon>Bacteroidia</taxon>
        <taxon>Marinilabiliales</taxon>
        <taxon>Prolixibacteraceae</taxon>
        <taxon>Halosquirtibacter</taxon>
    </lineage>
</organism>
<dbReference type="EMBL" id="CP081303">
    <property type="protein sequence ID" value="QZE14862.1"/>
    <property type="molecule type" value="Genomic_DNA"/>
</dbReference>
<evidence type="ECO:0000313" key="1">
    <source>
        <dbReference type="EMBL" id="QZE14862.1"/>
    </source>
</evidence>
<protein>
    <submittedName>
        <fullName evidence="1">Uncharacterized protein</fullName>
    </submittedName>
</protein>
<gene>
    <name evidence="1" type="ORF">K4L44_03100</name>
</gene>
<keyword evidence="2" id="KW-1185">Reference proteome</keyword>